<organism evidence="1 2">
    <name type="scientific">Hypsizygus marmoreus</name>
    <name type="common">White beech mushroom</name>
    <name type="synonym">Agaricus marmoreus</name>
    <dbReference type="NCBI Taxonomy" id="39966"/>
    <lineage>
        <taxon>Eukaryota</taxon>
        <taxon>Fungi</taxon>
        <taxon>Dikarya</taxon>
        <taxon>Basidiomycota</taxon>
        <taxon>Agaricomycotina</taxon>
        <taxon>Agaricomycetes</taxon>
        <taxon>Agaricomycetidae</taxon>
        <taxon>Agaricales</taxon>
        <taxon>Tricholomatineae</taxon>
        <taxon>Lyophyllaceae</taxon>
        <taxon>Hypsizygus</taxon>
    </lineage>
</organism>
<dbReference type="InterPro" id="IPR032675">
    <property type="entry name" value="LRR_dom_sf"/>
</dbReference>
<protein>
    <submittedName>
        <fullName evidence="1">Uncharacterized protein</fullName>
    </submittedName>
</protein>
<name>A0A369JK18_HYPMA</name>
<evidence type="ECO:0000313" key="1">
    <source>
        <dbReference type="EMBL" id="RDB19126.1"/>
    </source>
</evidence>
<dbReference type="OrthoDB" id="3365698at2759"/>
<reference evidence="1" key="1">
    <citation type="submission" date="2018-04" db="EMBL/GenBank/DDBJ databases">
        <title>Whole genome sequencing of Hypsizygus marmoreus.</title>
        <authorList>
            <person name="Choi I.-G."/>
            <person name="Min B."/>
            <person name="Kim J.-G."/>
            <person name="Kim S."/>
            <person name="Oh Y.-L."/>
            <person name="Kong W.-S."/>
            <person name="Park H."/>
            <person name="Jeong J."/>
            <person name="Song E.-S."/>
        </authorList>
    </citation>
    <scope>NUCLEOTIDE SEQUENCE [LARGE SCALE GENOMIC DNA]</scope>
    <source>
        <strain evidence="1">51987-8</strain>
    </source>
</reference>
<evidence type="ECO:0000313" key="2">
    <source>
        <dbReference type="Proteomes" id="UP000076154"/>
    </source>
</evidence>
<dbReference type="Proteomes" id="UP000076154">
    <property type="component" value="Unassembled WGS sequence"/>
</dbReference>
<dbReference type="AlphaFoldDB" id="A0A369JK18"/>
<comment type="caution">
    <text evidence="1">The sequence shown here is derived from an EMBL/GenBank/DDBJ whole genome shotgun (WGS) entry which is preliminary data.</text>
</comment>
<dbReference type="EMBL" id="LUEZ02000084">
    <property type="protein sequence ID" value="RDB19126.1"/>
    <property type="molecule type" value="Genomic_DNA"/>
</dbReference>
<proteinExistence type="predicted"/>
<dbReference type="Gene3D" id="3.80.10.10">
    <property type="entry name" value="Ribonuclease Inhibitor"/>
    <property type="match status" value="1"/>
</dbReference>
<accession>A0A369JK18</accession>
<sequence>MTPTPLSDERLRWIEFDAGESNSVTLSDTEARIARQLLADAERHLKMLDIQIAELCRQREHNAARLERLRVAVAPHKRLPVEILSHIFGISSGQRALEIPPPDPPQSHPPWTLRHVCSGWRHIVLSDHRIWNRISLNFEIGTRLSETDQVRKIQRSERILSTILPESGTISMSFRITGSSTRVQKAIQTFVKPYSGRIVELSIGLPGNEFPSFLGMLPNEVGVLEILELDFITSFPKLEKCSIAHCSRHSNPPSEHAILPHLHSLSVLSLVNSLFDGFTLLSLSILVVRHMDRFPAAEITSMIHRSGCVLRGLRQVNIGRGGTECDLDDLATLLAASPSLEIILVSSIVLHEPILEQIGQGRLLPNLKMLQCRLARETLDFASKYFRGGNTTDSVTGLGLYRVQDSESDHSRRGENTVAVRIWHES</sequence>
<gene>
    <name evidence="1" type="ORF">Hypma_014240</name>
</gene>
<keyword evidence="2" id="KW-1185">Reference proteome</keyword>
<dbReference type="Gene3D" id="1.20.1280.50">
    <property type="match status" value="1"/>
</dbReference>
<dbReference type="SUPFAM" id="SSF52047">
    <property type="entry name" value="RNI-like"/>
    <property type="match status" value="1"/>
</dbReference>
<dbReference type="InParanoid" id="A0A369JK18"/>